<name>A0AAV9HUS8_9PEZI</name>
<feature type="transmembrane region" description="Helical" evidence="2">
    <location>
        <begin position="362"/>
        <end position="381"/>
    </location>
</feature>
<comment type="caution">
    <text evidence="3">The sequence shown here is derived from an EMBL/GenBank/DDBJ whole genome shotgun (WGS) entry which is preliminary data.</text>
</comment>
<dbReference type="PANTHER" id="PTHR38694">
    <property type="entry name" value="CONSERVED EXPRESSED PROTEIN"/>
    <property type="match status" value="1"/>
</dbReference>
<dbReference type="PANTHER" id="PTHR38694:SF1">
    <property type="entry name" value="PEROXIN DOMAIN-CONTAINING PROTEIN"/>
    <property type="match status" value="1"/>
</dbReference>
<sequence length="690" mass="75267">MASTDEQSGSLLVNNTGPGTEISDFLPVPATDAATTAGPQKPQAAEGVEGGNTFSHELATHKHANLPQGIAQQDHGDSEIEDVVDLGWNEKKENIPGPLIGGMDNEELWLLVRRFNRQVYHTKATPYLPPGGLDLNTADEEEFSPDKMRANVERFYMTVGIGLLTAVKHVARLRSWNETHRTSYFAAAYFVAWLFDFLAPLLTAFVIALMASPGARQYLFPPAPVSLVDSKTGGIQKPKSGVLGSHDSATGAPENHKGETVEQEASNFVSGIATIAVSGAIGQHAEGDQKTAEQSTTEMHKAIGSKPGTKHDKTEVPMQTAMWAKLQPIMHALSDATDTWERFANALAPTPPFPTEVHRLRLVALIVPLFAASLIVSAYALVKSTTFIVGLVFFGDPVISRGLDWLNRTIPQWKKILEIRNTLLKGVPTNAQLTLTLLRIGEANHAPIPPPPRINSTPPDKPARITSNDLATTGPDAPLDANPAELNSAIQYDPRTKHETEGHSVMVTGPDDHQHKKSNKILSFFRGIARGGVKTAVGVDNLRAKTVGDHYARDRLGAVPPASKVPISGPIEFEARYEGKKGQVVLSTMGTVPVVAFVEDKKRDKKDEFGNHDMHAMWSLPVADIVELIKIGGYGWKSKLVVGWTLEREVNDGLIIRDERGAEFKIMAMPRRDELFNRLLSMGGQKWESW</sequence>
<feature type="region of interest" description="Disordered" evidence="1">
    <location>
        <begin position="283"/>
        <end position="313"/>
    </location>
</feature>
<keyword evidence="2" id="KW-0472">Membrane</keyword>
<keyword evidence="2" id="KW-1133">Transmembrane helix</keyword>
<organism evidence="3 4">
    <name type="scientific">Cladorrhinum samala</name>
    <dbReference type="NCBI Taxonomy" id="585594"/>
    <lineage>
        <taxon>Eukaryota</taxon>
        <taxon>Fungi</taxon>
        <taxon>Dikarya</taxon>
        <taxon>Ascomycota</taxon>
        <taxon>Pezizomycotina</taxon>
        <taxon>Sordariomycetes</taxon>
        <taxon>Sordariomycetidae</taxon>
        <taxon>Sordariales</taxon>
        <taxon>Podosporaceae</taxon>
        <taxon>Cladorrhinum</taxon>
    </lineage>
</organism>
<feature type="region of interest" description="Disordered" evidence="1">
    <location>
        <begin position="1"/>
        <end position="26"/>
    </location>
</feature>
<gene>
    <name evidence="3" type="ORF">QBC42DRAFT_220720</name>
</gene>
<dbReference type="Proteomes" id="UP001321749">
    <property type="component" value="Unassembled WGS sequence"/>
</dbReference>
<feature type="compositionally biased region" description="Polar residues" evidence="1">
    <location>
        <begin position="1"/>
        <end position="18"/>
    </location>
</feature>
<feature type="region of interest" description="Disordered" evidence="1">
    <location>
        <begin position="230"/>
        <end position="259"/>
    </location>
</feature>
<reference evidence="3" key="1">
    <citation type="journal article" date="2023" name="Mol. Phylogenet. Evol.">
        <title>Genome-scale phylogeny and comparative genomics of the fungal order Sordariales.</title>
        <authorList>
            <person name="Hensen N."/>
            <person name="Bonometti L."/>
            <person name="Westerberg I."/>
            <person name="Brannstrom I.O."/>
            <person name="Guillou S."/>
            <person name="Cros-Aarteil S."/>
            <person name="Calhoun S."/>
            <person name="Haridas S."/>
            <person name="Kuo A."/>
            <person name="Mondo S."/>
            <person name="Pangilinan J."/>
            <person name="Riley R."/>
            <person name="LaButti K."/>
            <person name="Andreopoulos B."/>
            <person name="Lipzen A."/>
            <person name="Chen C."/>
            <person name="Yan M."/>
            <person name="Daum C."/>
            <person name="Ng V."/>
            <person name="Clum A."/>
            <person name="Steindorff A."/>
            <person name="Ohm R.A."/>
            <person name="Martin F."/>
            <person name="Silar P."/>
            <person name="Natvig D.O."/>
            <person name="Lalanne C."/>
            <person name="Gautier V."/>
            <person name="Ament-Velasquez S.L."/>
            <person name="Kruys A."/>
            <person name="Hutchinson M.I."/>
            <person name="Powell A.J."/>
            <person name="Barry K."/>
            <person name="Miller A.N."/>
            <person name="Grigoriev I.V."/>
            <person name="Debuchy R."/>
            <person name="Gladieux P."/>
            <person name="Hiltunen Thoren M."/>
            <person name="Johannesson H."/>
        </authorList>
    </citation>
    <scope>NUCLEOTIDE SEQUENCE</scope>
    <source>
        <strain evidence="3">PSN324</strain>
    </source>
</reference>
<accession>A0AAV9HUS8</accession>
<feature type="transmembrane region" description="Helical" evidence="2">
    <location>
        <begin position="183"/>
        <end position="211"/>
    </location>
</feature>
<evidence type="ECO:0000256" key="2">
    <source>
        <dbReference type="SAM" id="Phobius"/>
    </source>
</evidence>
<proteinExistence type="predicted"/>
<reference evidence="3" key="2">
    <citation type="submission" date="2023-06" db="EMBL/GenBank/DDBJ databases">
        <authorList>
            <consortium name="Lawrence Berkeley National Laboratory"/>
            <person name="Mondo S.J."/>
            <person name="Hensen N."/>
            <person name="Bonometti L."/>
            <person name="Westerberg I."/>
            <person name="Brannstrom I.O."/>
            <person name="Guillou S."/>
            <person name="Cros-Aarteil S."/>
            <person name="Calhoun S."/>
            <person name="Haridas S."/>
            <person name="Kuo A."/>
            <person name="Pangilinan J."/>
            <person name="Riley R."/>
            <person name="Labutti K."/>
            <person name="Andreopoulos B."/>
            <person name="Lipzen A."/>
            <person name="Chen C."/>
            <person name="Yanf M."/>
            <person name="Daum C."/>
            <person name="Ng V."/>
            <person name="Clum A."/>
            <person name="Steindorff A."/>
            <person name="Ohm R."/>
            <person name="Martin F."/>
            <person name="Silar P."/>
            <person name="Natvig D."/>
            <person name="Lalanne C."/>
            <person name="Gautier V."/>
            <person name="Ament-Velasquez S.L."/>
            <person name="Kruys A."/>
            <person name="Hutchinson M.I."/>
            <person name="Powell A.J."/>
            <person name="Barry K."/>
            <person name="Miller A.N."/>
            <person name="Grigoriev I.V."/>
            <person name="Debuchy R."/>
            <person name="Gladieux P."/>
            <person name="Thoren M.H."/>
            <person name="Johannesson H."/>
        </authorList>
    </citation>
    <scope>NUCLEOTIDE SEQUENCE</scope>
    <source>
        <strain evidence="3">PSN324</strain>
    </source>
</reference>
<dbReference type="InterPro" id="IPR021709">
    <property type="entry name" value="DUF3292"/>
</dbReference>
<keyword evidence="4" id="KW-1185">Reference proteome</keyword>
<dbReference type="Pfam" id="PF11696">
    <property type="entry name" value="DUF3292"/>
    <property type="match status" value="1"/>
</dbReference>
<keyword evidence="2" id="KW-0812">Transmembrane</keyword>
<evidence type="ECO:0000313" key="3">
    <source>
        <dbReference type="EMBL" id="KAK4464478.1"/>
    </source>
</evidence>
<dbReference type="EMBL" id="MU864948">
    <property type="protein sequence ID" value="KAK4464478.1"/>
    <property type="molecule type" value="Genomic_DNA"/>
</dbReference>
<feature type="region of interest" description="Disordered" evidence="1">
    <location>
        <begin position="444"/>
        <end position="479"/>
    </location>
</feature>
<feature type="transmembrane region" description="Helical" evidence="2">
    <location>
        <begin position="155"/>
        <end position="171"/>
    </location>
</feature>
<protein>
    <submittedName>
        <fullName evidence="3">Uncharacterized protein</fullName>
    </submittedName>
</protein>
<dbReference type="AlphaFoldDB" id="A0AAV9HUS8"/>
<evidence type="ECO:0000256" key="1">
    <source>
        <dbReference type="SAM" id="MobiDB-lite"/>
    </source>
</evidence>
<feature type="region of interest" description="Disordered" evidence="1">
    <location>
        <begin position="31"/>
        <end position="50"/>
    </location>
</feature>
<evidence type="ECO:0000313" key="4">
    <source>
        <dbReference type="Proteomes" id="UP001321749"/>
    </source>
</evidence>